<evidence type="ECO:0000256" key="2">
    <source>
        <dbReference type="ARBA" id="ARBA00004123"/>
    </source>
</evidence>
<name>A0A9P4P574_9PLEO</name>
<sequence length="605" mass="66442">MVHLMQPASASASASASALRVPRPRPACHTTHHHAFIPYSSAAMFGVKPPKVKTRTVAVPVRKAPNPAKPAQLNGHATGRSGATTAAPENRYKLSSPPRTKTTTTHASASNGRKSVTAKTVVRKRKVETYTPLSSDDDSSEDDSSADGRKRQKMSSSMEPMGYNRCLEPDPNRRIRLPSPEPRGAVAEGQTSTKRENGAPVNQENGTSIKQENGVHAKQESGASIKQEQAAEIEQEKGSAPAKTKKGTKAAMIHGRGICRRFDTDYKTAFPGTAEPPVVMLQYPSPSAPERFQLSLPKDPSNFNPLDDIYYTIEEIVQHYLPVDLATELSSEADGTVRLLKRAAFKNQPDEFKRIVESFNATMKKKLDDRTIANVLDSKHAIPLSIVKRILAQVYWRTVSPYAYLLKRVKGKETTYGELLPNFVHNIFQQTGLRSRSTFIDLGSGVGNVVLQSALQTGAESHGIEIMDKPAEYANDQANELRARSKLWNINLGPINLLHGDFLESPQVDDVLRRADVVLVNNKVFPSKLNNQLLDKFLDLKLGCKVVSLASFGGGGNKQGVRNENSIANLFDEERYDSGTGSVSWADGSVEWYMMTKARELTPKL</sequence>
<dbReference type="GO" id="GO:0032259">
    <property type="term" value="P:methylation"/>
    <property type="evidence" value="ECO:0007669"/>
    <property type="project" value="UniProtKB-KW"/>
</dbReference>
<evidence type="ECO:0000256" key="16">
    <source>
        <dbReference type="PIRSR" id="PIRSR017570-1"/>
    </source>
</evidence>
<evidence type="ECO:0000256" key="7">
    <source>
        <dbReference type="ARBA" id="ARBA00022691"/>
    </source>
</evidence>
<keyword evidence="7 15" id="KW-0949">S-adenosyl-L-methionine</keyword>
<dbReference type="OrthoDB" id="443402at2759"/>
<dbReference type="PANTHER" id="PTHR21451">
    <property type="entry name" value="HISTONE H3 METHYLTRANSFERASE"/>
    <property type="match status" value="1"/>
</dbReference>
<dbReference type="InterPro" id="IPR029063">
    <property type="entry name" value="SAM-dependent_MTases_sf"/>
</dbReference>
<feature type="compositionally biased region" description="Acidic residues" evidence="17">
    <location>
        <begin position="135"/>
        <end position="145"/>
    </location>
</feature>
<evidence type="ECO:0000313" key="19">
    <source>
        <dbReference type="EMBL" id="KAF2438595.1"/>
    </source>
</evidence>
<comment type="function">
    <text evidence="1 15">Histone methyltransferase that specifically trimethylates histone H3 to form H3K79me3. This methylation is required for telomere silencing and for the pachytene checkpoint during the meiotic cell cycle by allowing the recruitment of RAD9 to double strand breaks. Nucleosomes are preferred as substrate compared to free histone.</text>
</comment>
<evidence type="ECO:0000313" key="20">
    <source>
        <dbReference type="Proteomes" id="UP000799764"/>
    </source>
</evidence>
<dbReference type="GO" id="GO:0000781">
    <property type="term" value="C:chromosome, telomeric region"/>
    <property type="evidence" value="ECO:0007669"/>
    <property type="project" value="GOC"/>
</dbReference>
<evidence type="ECO:0000256" key="14">
    <source>
        <dbReference type="ARBA" id="ARBA00047770"/>
    </source>
</evidence>
<keyword evidence="9 15" id="KW-0156">Chromatin regulator</keyword>
<dbReference type="Proteomes" id="UP000799764">
    <property type="component" value="Unassembled WGS sequence"/>
</dbReference>
<protein>
    <recommendedName>
        <fullName evidence="4 15">Histone-lysine N-methyltransferase, H3 lysine-79 specific</fullName>
        <ecNumber evidence="3 15">2.1.1.360</ecNumber>
    </recommendedName>
    <alternativeName>
        <fullName evidence="13 15">Histone H3-K79 methyltransferase</fullName>
    </alternativeName>
</protein>
<dbReference type="Gene3D" id="3.40.50.150">
    <property type="entry name" value="Vaccinia Virus protein VP39"/>
    <property type="match status" value="1"/>
</dbReference>
<evidence type="ECO:0000256" key="15">
    <source>
        <dbReference type="PIRNR" id="PIRNR017570"/>
    </source>
</evidence>
<proteinExistence type="inferred from homology"/>
<dbReference type="PROSITE" id="PS51569">
    <property type="entry name" value="DOT1"/>
    <property type="match status" value="1"/>
</dbReference>
<dbReference type="GO" id="GO:0000786">
    <property type="term" value="C:nucleosome"/>
    <property type="evidence" value="ECO:0007669"/>
    <property type="project" value="InterPro"/>
</dbReference>
<evidence type="ECO:0000256" key="10">
    <source>
        <dbReference type="ARBA" id="ARBA00023015"/>
    </source>
</evidence>
<dbReference type="GO" id="GO:0006281">
    <property type="term" value="P:DNA repair"/>
    <property type="evidence" value="ECO:0007669"/>
    <property type="project" value="InterPro"/>
</dbReference>
<feature type="compositionally biased region" description="Low complexity" evidence="17">
    <location>
        <begin position="8"/>
        <end position="18"/>
    </location>
</feature>
<evidence type="ECO:0000256" key="4">
    <source>
        <dbReference type="ARBA" id="ARBA00020987"/>
    </source>
</evidence>
<dbReference type="GO" id="GO:0140956">
    <property type="term" value="F:histone H3K79 trimethyltransferase activity"/>
    <property type="evidence" value="ECO:0007669"/>
    <property type="project" value="UniProtKB-EC"/>
</dbReference>
<dbReference type="PANTHER" id="PTHR21451:SF0">
    <property type="entry name" value="HISTONE-LYSINE N-METHYLTRANSFERASE, H3 LYSINE-79 SPECIFIC"/>
    <property type="match status" value="1"/>
</dbReference>
<evidence type="ECO:0000256" key="9">
    <source>
        <dbReference type="ARBA" id="ARBA00022853"/>
    </source>
</evidence>
<dbReference type="FunFam" id="3.40.50.150:FF:000033">
    <property type="entry name" value="Histone-lysine N-methyltransferase, H3 lysine-79 specific"/>
    <property type="match status" value="1"/>
</dbReference>
<dbReference type="InterPro" id="IPR025789">
    <property type="entry name" value="DOT1_dom"/>
</dbReference>
<evidence type="ECO:0000256" key="6">
    <source>
        <dbReference type="ARBA" id="ARBA00022679"/>
    </source>
</evidence>
<reference evidence="19" key="1">
    <citation type="journal article" date="2020" name="Stud. Mycol.">
        <title>101 Dothideomycetes genomes: a test case for predicting lifestyles and emergence of pathogens.</title>
        <authorList>
            <person name="Haridas S."/>
            <person name="Albert R."/>
            <person name="Binder M."/>
            <person name="Bloem J."/>
            <person name="Labutti K."/>
            <person name="Salamov A."/>
            <person name="Andreopoulos B."/>
            <person name="Baker S."/>
            <person name="Barry K."/>
            <person name="Bills G."/>
            <person name="Bluhm B."/>
            <person name="Cannon C."/>
            <person name="Castanera R."/>
            <person name="Culley D."/>
            <person name="Daum C."/>
            <person name="Ezra D."/>
            <person name="Gonzalez J."/>
            <person name="Henrissat B."/>
            <person name="Kuo A."/>
            <person name="Liang C."/>
            <person name="Lipzen A."/>
            <person name="Lutzoni F."/>
            <person name="Magnuson J."/>
            <person name="Mondo S."/>
            <person name="Nolan M."/>
            <person name="Ohm R."/>
            <person name="Pangilinan J."/>
            <person name="Park H.-J."/>
            <person name="Ramirez L."/>
            <person name="Alfaro M."/>
            <person name="Sun H."/>
            <person name="Tritt A."/>
            <person name="Yoshinaga Y."/>
            <person name="Zwiers L.-H."/>
            <person name="Turgeon B."/>
            <person name="Goodwin S."/>
            <person name="Spatafora J."/>
            <person name="Crous P."/>
            <person name="Grigoriev I."/>
        </authorList>
    </citation>
    <scope>NUCLEOTIDE SEQUENCE</scope>
    <source>
        <strain evidence="19">CBS 690.94</strain>
    </source>
</reference>
<evidence type="ECO:0000256" key="13">
    <source>
        <dbReference type="ARBA" id="ARBA00029821"/>
    </source>
</evidence>
<comment type="similarity">
    <text evidence="15">Belongs to the class I-like SAM-binding methyltransferase superfamily. DOT1 family.</text>
</comment>
<keyword evidence="12 15" id="KW-0539">Nucleus</keyword>
<keyword evidence="5 15" id="KW-0489">Methyltransferase</keyword>
<keyword evidence="20" id="KW-1185">Reference proteome</keyword>
<feature type="domain" description="DOT1" evidence="18">
    <location>
        <begin position="290"/>
        <end position="605"/>
    </location>
</feature>
<feature type="binding site" evidence="16">
    <location>
        <begin position="416"/>
        <end position="419"/>
    </location>
    <ligand>
        <name>S-adenosyl-L-methionine</name>
        <dbReference type="ChEBI" id="CHEBI:59789"/>
    </ligand>
</feature>
<feature type="region of interest" description="Disordered" evidence="17">
    <location>
        <begin position="1"/>
        <end position="23"/>
    </location>
</feature>
<feature type="compositionally biased region" description="Low complexity" evidence="17">
    <location>
        <begin position="225"/>
        <end position="242"/>
    </location>
</feature>
<evidence type="ECO:0000256" key="5">
    <source>
        <dbReference type="ARBA" id="ARBA00022603"/>
    </source>
</evidence>
<dbReference type="EC" id="2.1.1.360" evidence="3 15"/>
<comment type="catalytic activity">
    <reaction evidence="14 15">
        <text>L-lysyl(79)-[histone H3] + 3 S-adenosyl-L-methionine = N(6),N(6),N(6)-trimethyl-L-lysyl(79)-[histone H3] + 3 S-adenosyl-L-homocysteine + 3 H(+)</text>
        <dbReference type="Rhea" id="RHEA:60328"/>
        <dbReference type="Rhea" id="RHEA-COMP:15549"/>
        <dbReference type="Rhea" id="RHEA-COMP:15552"/>
        <dbReference type="ChEBI" id="CHEBI:15378"/>
        <dbReference type="ChEBI" id="CHEBI:29969"/>
        <dbReference type="ChEBI" id="CHEBI:57856"/>
        <dbReference type="ChEBI" id="CHEBI:59789"/>
        <dbReference type="ChEBI" id="CHEBI:61961"/>
        <dbReference type="EC" id="2.1.1.360"/>
    </reaction>
</comment>
<dbReference type="InterPro" id="IPR030445">
    <property type="entry name" value="H3-K79_meTrfase"/>
</dbReference>
<dbReference type="EMBL" id="MU001512">
    <property type="protein sequence ID" value="KAF2438595.1"/>
    <property type="molecule type" value="Genomic_DNA"/>
</dbReference>
<keyword evidence="11 15" id="KW-0804">Transcription</keyword>
<dbReference type="CDD" id="cd02440">
    <property type="entry name" value="AdoMet_MTases"/>
    <property type="match status" value="1"/>
</dbReference>
<dbReference type="InterPro" id="IPR021162">
    <property type="entry name" value="Dot1"/>
</dbReference>
<feature type="compositionally biased region" description="Polar residues" evidence="17">
    <location>
        <begin position="200"/>
        <end position="211"/>
    </location>
</feature>
<evidence type="ECO:0000256" key="12">
    <source>
        <dbReference type="ARBA" id="ARBA00023242"/>
    </source>
</evidence>
<feature type="binding site" evidence="16">
    <location>
        <position position="465"/>
    </location>
    <ligand>
        <name>S-adenosyl-L-methionine</name>
        <dbReference type="ChEBI" id="CHEBI:59789"/>
    </ligand>
</feature>
<comment type="caution">
    <text evidence="19">The sequence shown here is derived from an EMBL/GenBank/DDBJ whole genome shotgun (WGS) entry which is preliminary data.</text>
</comment>
<evidence type="ECO:0000256" key="11">
    <source>
        <dbReference type="ARBA" id="ARBA00023163"/>
    </source>
</evidence>
<accession>A0A9P4P574</accession>
<comment type="subcellular location">
    <subcellularLocation>
        <location evidence="2 15">Nucleus</location>
    </subcellularLocation>
</comment>
<dbReference type="PIRSF" id="PIRSF017570">
    <property type="entry name" value="Histone_H3-K79_MeTrfase"/>
    <property type="match status" value="1"/>
</dbReference>
<feature type="compositionally biased region" description="Polar residues" evidence="17">
    <location>
        <begin position="97"/>
        <end position="112"/>
    </location>
</feature>
<dbReference type="Pfam" id="PF08123">
    <property type="entry name" value="DOT1"/>
    <property type="match status" value="1"/>
</dbReference>
<feature type="binding site" evidence="16">
    <location>
        <begin position="501"/>
        <end position="502"/>
    </location>
    <ligand>
        <name>S-adenosyl-L-methionine</name>
        <dbReference type="ChEBI" id="CHEBI:59789"/>
    </ligand>
</feature>
<dbReference type="GO" id="GO:0000077">
    <property type="term" value="P:DNA damage checkpoint signaling"/>
    <property type="evidence" value="ECO:0007669"/>
    <property type="project" value="InterPro"/>
</dbReference>
<keyword evidence="8" id="KW-0677">Repeat</keyword>
<evidence type="ECO:0000256" key="1">
    <source>
        <dbReference type="ARBA" id="ARBA00003482"/>
    </source>
</evidence>
<evidence type="ECO:0000256" key="3">
    <source>
        <dbReference type="ARBA" id="ARBA00012190"/>
    </source>
</evidence>
<dbReference type="Gene3D" id="1.10.260.170">
    <property type="match status" value="1"/>
</dbReference>
<keyword evidence="10 15" id="KW-0805">Transcription regulation</keyword>
<dbReference type="GO" id="GO:0031509">
    <property type="term" value="P:subtelomeric heterochromatin formation"/>
    <property type="evidence" value="ECO:0007669"/>
    <property type="project" value="InterPro"/>
</dbReference>
<dbReference type="GO" id="GO:0005634">
    <property type="term" value="C:nucleus"/>
    <property type="evidence" value="ECO:0007669"/>
    <property type="project" value="UniProtKB-SubCell"/>
</dbReference>
<evidence type="ECO:0000256" key="8">
    <source>
        <dbReference type="ARBA" id="ARBA00022737"/>
    </source>
</evidence>
<keyword evidence="6 15" id="KW-0808">Transferase</keyword>
<feature type="region of interest" description="Disordered" evidence="17">
    <location>
        <begin position="60"/>
        <end position="249"/>
    </location>
</feature>
<evidence type="ECO:0000259" key="18">
    <source>
        <dbReference type="PROSITE" id="PS51569"/>
    </source>
</evidence>
<gene>
    <name evidence="19" type="ORF">P171DRAFT_449204</name>
</gene>
<dbReference type="SUPFAM" id="SSF53335">
    <property type="entry name" value="S-adenosyl-L-methionine-dependent methyltransferases"/>
    <property type="match status" value="1"/>
</dbReference>
<feature type="binding site" evidence="16">
    <location>
        <begin position="439"/>
        <end position="448"/>
    </location>
    <ligand>
        <name>S-adenosyl-L-methionine</name>
        <dbReference type="ChEBI" id="CHEBI:59789"/>
    </ligand>
</feature>
<dbReference type="AlphaFoldDB" id="A0A9P4P574"/>
<dbReference type="GO" id="GO:0042393">
    <property type="term" value="F:histone binding"/>
    <property type="evidence" value="ECO:0007669"/>
    <property type="project" value="InterPro"/>
</dbReference>
<evidence type="ECO:0000256" key="17">
    <source>
        <dbReference type="SAM" id="MobiDB-lite"/>
    </source>
</evidence>
<organism evidence="19 20">
    <name type="scientific">Karstenula rhodostoma CBS 690.94</name>
    <dbReference type="NCBI Taxonomy" id="1392251"/>
    <lineage>
        <taxon>Eukaryota</taxon>
        <taxon>Fungi</taxon>
        <taxon>Dikarya</taxon>
        <taxon>Ascomycota</taxon>
        <taxon>Pezizomycotina</taxon>
        <taxon>Dothideomycetes</taxon>
        <taxon>Pleosporomycetidae</taxon>
        <taxon>Pleosporales</taxon>
        <taxon>Massarineae</taxon>
        <taxon>Didymosphaeriaceae</taxon>
        <taxon>Karstenula</taxon>
    </lineage>
</organism>